<gene>
    <name evidence="1" type="ORF">M9Y10_015331</name>
</gene>
<name>A0ABR2L206_9EUKA</name>
<dbReference type="EMBL" id="JAPFFF010000002">
    <property type="protein sequence ID" value="KAK8897385.1"/>
    <property type="molecule type" value="Genomic_DNA"/>
</dbReference>
<evidence type="ECO:0008006" key="3">
    <source>
        <dbReference type="Google" id="ProtNLM"/>
    </source>
</evidence>
<evidence type="ECO:0000313" key="1">
    <source>
        <dbReference type="EMBL" id="KAK8897385.1"/>
    </source>
</evidence>
<dbReference type="InterPro" id="IPR032675">
    <property type="entry name" value="LRR_dom_sf"/>
</dbReference>
<dbReference type="Proteomes" id="UP001470230">
    <property type="component" value="Unassembled WGS sequence"/>
</dbReference>
<evidence type="ECO:0000313" key="2">
    <source>
        <dbReference type="Proteomes" id="UP001470230"/>
    </source>
</evidence>
<organism evidence="1 2">
    <name type="scientific">Tritrichomonas musculus</name>
    <dbReference type="NCBI Taxonomy" id="1915356"/>
    <lineage>
        <taxon>Eukaryota</taxon>
        <taxon>Metamonada</taxon>
        <taxon>Parabasalia</taxon>
        <taxon>Tritrichomonadida</taxon>
        <taxon>Tritrichomonadidae</taxon>
        <taxon>Tritrichomonas</taxon>
    </lineage>
</organism>
<sequence>MIKKIGSNAFAYSNLNYIKIPKQVTEIFQNSFSFCENLQLVIFEDNSDLKIIGEYAFQNTPIEFMNSDNFIIGKTDPNGEYDDLVLVLDNFIDDLTIPQFIKKIVDFCFYKFRIESITIPQHVTKIGQ</sequence>
<accession>A0ABR2L206</accession>
<keyword evidence="2" id="KW-1185">Reference proteome</keyword>
<dbReference type="Gene3D" id="3.80.10.10">
    <property type="entry name" value="Ribonuclease Inhibitor"/>
    <property type="match status" value="1"/>
</dbReference>
<dbReference type="InterPro" id="IPR026906">
    <property type="entry name" value="LRR_5"/>
</dbReference>
<proteinExistence type="predicted"/>
<reference evidence="1 2" key="1">
    <citation type="submission" date="2024-04" db="EMBL/GenBank/DDBJ databases">
        <title>Tritrichomonas musculus Genome.</title>
        <authorList>
            <person name="Alves-Ferreira E."/>
            <person name="Grigg M."/>
            <person name="Lorenzi H."/>
            <person name="Galac M."/>
        </authorList>
    </citation>
    <scope>NUCLEOTIDE SEQUENCE [LARGE SCALE GENOMIC DNA]</scope>
    <source>
        <strain evidence="1 2">EAF2021</strain>
    </source>
</reference>
<comment type="caution">
    <text evidence="1">The sequence shown here is derived from an EMBL/GenBank/DDBJ whole genome shotgun (WGS) entry which is preliminary data.</text>
</comment>
<protein>
    <recommendedName>
        <fullName evidence="3">Leucine-rich repeat domain-containing protein</fullName>
    </recommendedName>
</protein>
<dbReference type="Pfam" id="PF13306">
    <property type="entry name" value="LRR_5"/>
    <property type="match status" value="2"/>
</dbReference>